<keyword evidence="3" id="KW-0732">Signal</keyword>
<dbReference type="Pfam" id="PF01476">
    <property type="entry name" value="LysM"/>
    <property type="match status" value="2"/>
</dbReference>
<dbReference type="PROSITE" id="PS51257">
    <property type="entry name" value="PROKAR_LIPOPROTEIN"/>
    <property type="match status" value="1"/>
</dbReference>
<dbReference type="PROSITE" id="PS00922">
    <property type="entry name" value="TRANSGLYCOSYLASE"/>
    <property type="match status" value="1"/>
</dbReference>
<feature type="chain" id="PRO_5028998864" description="LysM domain-containing protein" evidence="3">
    <location>
        <begin position="20"/>
        <end position="626"/>
    </location>
</feature>
<evidence type="ECO:0000313" key="6">
    <source>
        <dbReference type="Proteomes" id="UP000494115"/>
    </source>
</evidence>
<dbReference type="PROSITE" id="PS51782">
    <property type="entry name" value="LYSM"/>
    <property type="match status" value="2"/>
</dbReference>
<sequence>MRLIFCALVALLLSACASAPDTAGLASAPISTIQKSPKNQAVALASTENPINVDHTSVDTLVKPDDIWSRIRKGFQMQDLDGDLVQTQIDWYSQRPDYVARMTDRSKLYLYHIVSELERRNMPTELALLPFIESAYNPQALSVAKAAGMWQFVPGTGRTFNLRQNMFQDERRDVLASTSAALDYLEKLHDMFGDWYLALAAYNWGEGNVQRAIARNQAAGLPTDYMSLKMPAETRNYVPKLQAVKNIIANPQMYGLTLPDIPNHPYFVTVTTSHDIDVDVAARLSGMTLDEFKALNPSFRLPMILGATQSQILLPFDNAQQFESNLKAYSGQLASWTTYTVNERTTPNALAQKIGIDVDMLMTTNQIPRGMRLKPGSTVVVPREDDDEDISADVAENAVLAMEPDVPDTRKVLIRVRRHESMASFASRYGVSVRQLSAWNKGRRSVLAPGQTLVLHVPVGKKLPAQPPVAVASNDSGQEGGSGGAAKTADSDSHPAPRGSMIKAAAPTKEASGKGGKGGSKLAKGEAVGGSKGGDSKTADSKANAAAAAPADAKPDAKGASKGKSMAVKPAPKLASRSSGKQNSDGAVKSATRSKAAQAPKAQNGGASRKRSAAEASDEKHGKNSG</sequence>
<gene>
    <name evidence="5" type="ORF">LMG28138_02383</name>
</gene>
<dbReference type="RefSeq" id="WP_175104949.1">
    <property type="nucleotide sequence ID" value="NZ_CADIKM010000008.1"/>
</dbReference>
<evidence type="ECO:0000256" key="1">
    <source>
        <dbReference type="ARBA" id="ARBA00007734"/>
    </source>
</evidence>
<dbReference type="GO" id="GO:0000270">
    <property type="term" value="P:peptidoglycan metabolic process"/>
    <property type="evidence" value="ECO:0007669"/>
    <property type="project" value="InterPro"/>
</dbReference>
<feature type="domain" description="LysM" evidence="4">
    <location>
        <begin position="337"/>
        <end position="381"/>
    </location>
</feature>
<comment type="similarity">
    <text evidence="1">Belongs to the transglycosylase Slt family.</text>
</comment>
<reference evidence="5 6" key="1">
    <citation type="submission" date="2020-04" db="EMBL/GenBank/DDBJ databases">
        <authorList>
            <person name="De Canck E."/>
        </authorList>
    </citation>
    <scope>NUCLEOTIDE SEQUENCE [LARGE SCALE GENOMIC DNA]</scope>
    <source>
        <strain evidence="5 6">LMG 28138</strain>
    </source>
</reference>
<feature type="region of interest" description="Disordered" evidence="2">
    <location>
        <begin position="466"/>
        <end position="626"/>
    </location>
</feature>
<feature type="compositionally biased region" description="Polar residues" evidence="2">
    <location>
        <begin position="576"/>
        <end position="595"/>
    </location>
</feature>
<dbReference type="InterPro" id="IPR008258">
    <property type="entry name" value="Transglycosylase_SLT_dom_1"/>
</dbReference>
<dbReference type="PANTHER" id="PTHR37423">
    <property type="entry name" value="SOLUBLE LYTIC MUREIN TRANSGLYCOSYLASE-RELATED"/>
    <property type="match status" value="1"/>
</dbReference>
<dbReference type="PANTHER" id="PTHR37423:SF2">
    <property type="entry name" value="MEMBRANE-BOUND LYTIC MUREIN TRANSGLYCOSYLASE C"/>
    <property type="match status" value="1"/>
</dbReference>
<evidence type="ECO:0000259" key="4">
    <source>
        <dbReference type="PROSITE" id="PS51782"/>
    </source>
</evidence>
<evidence type="ECO:0000256" key="3">
    <source>
        <dbReference type="SAM" id="SignalP"/>
    </source>
</evidence>
<feature type="signal peptide" evidence="3">
    <location>
        <begin position="1"/>
        <end position="19"/>
    </location>
</feature>
<proteinExistence type="inferred from homology"/>
<dbReference type="SUPFAM" id="SSF54106">
    <property type="entry name" value="LysM domain"/>
    <property type="match status" value="1"/>
</dbReference>
<dbReference type="Pfam" id="PF01464">
    <property type="entry name" value="SLT"/>
    <property type="match status" value="1"/>
</dbReference>
<protein>
    <recommendedName>
        <fullName evidence="4">LysM domain-containing protein</fullName>
    </recommendedName>
</protein>
<organism evidence="5 6">
    <name type="scientific">Pararobbsia alpina</name>
    <dbReference type="NCBI Taxonomy" id="621374"/>
    <lineage>
        <taxon>Bacteria</taxon>
        <taxon>Pseudomonadati</taxon>
        <taxon>Pseudomonadota</taxon>
        <taxon>Betaproteobacteria</taxon>
        <taxon>Burkholderiales</taxon>
        <taxon>Burkholderiaceae</taxon>
        <taxon>Pararobbsia</taxon>
    </lineage>
</organism>
<dbReference type="Gene3D" id="3.10.350.10">
    <property type="entry name" value="LysM domain"/>
    <property type="match status" value="2"/>
</dbReference>
<dbReference type="GO" id="GO:0016020">
    <property type="term" value="C:membrane"/>
    <property type="evidence" value="ECO:0007669"/>
    <property type="project" value="InterPro"/>
</dbReference>
<dbReference type="Proteomes" id="UP000494115">
    <property type="component" value="Unassembled WGS sequence"/>
</dbReference>
<dbReference type="SUPFAM" id="SSF53955">
    <property type="entry name" value="Lysozyme-like"/>
    <property type="match status" value="1"/>
</dbReference>
<dbReference type="GO" id="GO:0008933">
    <property type="term" value="F:peptidoglycan lytic transglycosylase activity"/>
    <property type="evidence" value="ECO:0007669"/>
    <property type="project" value="InterPro"/>
</dbReference>
<dbReference type="InterPro" id="IPR000189">
    <property type="entry name" value="Transglyc_AS"/>
</dbReference>
<dbReference type="CDD" id="cd16894">
    <property type="entry name" value="MltD-like"/>
    <property type="match status" value="1"/>
</dbReference>
<dbReference type="InterPro" id="IPR036779">
    <property type="entry name" value="LysM_dom_sf"/>
</dbReference>
<dbReference type="SMART" id="SM00257">
    <property type="entry name" value="LysM"/>
    <property type="match status" value="2"/>
</dbReference>
<dbReference type="InterPro" id="IPR023346">
    <property type="entry name" value="Lysozyme-like_dom_sf"/>
</dbReference>
<feature type="compositionally biased region" description="Basic and acidic residues" evidence="2">
    <location>
        <begin position="617"/>
        <end position="626"/>
    </location>
</feature>
<name>A0A6S7B4V3_9BURK</name>
<keyword evidence="6" id="KW-1185">Reference proteome</keyword>
<dbReference type="CDD" id="cd00118">
    <property type="entry name" value="LysM"/>
    <property type="match status" value="1"/>
</dbReference>
<evidence type="ECO:0000313" key="5">
    <source>
        <dbReference type="EMBL" id="CAB3787178.1"/>
    </source>
</evidence>
<feature type="domain" description="LysM" evidence="4">
    <location>
        <begin position="412"/>
        <end position="455"/>
    </location>
</feature>
<dbReference type="InterPro" id="IPR018392">
    <property type="entry name" value="LysM"/>
</dbReference>
<dbReference type="Gene3D" id="1.10.530.10">
    <property type="match status" value="1"/>
</dbReference>
<dbReference type="EMBL" id="CADIKM010000008">
    <property type="protein sequence ID" value="CAB3787178.1"/>
    <property type="molecule type" value="Genomic_DNA"/>
</dbReference>
<evidence type="ECO:0000256" key="2">
    <source>
        <dbReference type="SAM" id="MobiDB-lite"/>
    </source>
</evidence>
<feature type="compositionally biased region" description="Low complexity" evidence="2">
    <location>
        <begin position="541"/>
        <end position="552"/>
    </location>
</feature>
<dbReference type="AlphaFoldDB" id="A0A6S7B4V3"/>
<accession>A0A6S7B4V3</accession>